<name>A0AB38ZLJ3_9VIRU</name>
<accession>A0AB38ZLJ3</accession>
<reference evidence="1" key="1">
    <citation type="submission" date="2024-01" db="EMBL/GenBank/DDBJ databases">
        <title>New evidence supports the origin of RcGTA from prophage.</title>
        <authorList>
            <person name="Xu Y."/>
            <person name="Liu B."/>
            <person name="Chen F."/>
        </authorList>
    </citation>
    <scope>NUCLEOTIDE SEQUENCE</scope>
</reference>
<protein>
    <submittedName>
        <fullName evidence="1">Uncharacterized protein</fullName>
    </submittedName>
</protein>
<organism evidence="1">
    <name type="scientific">Mesorhizobium phage vB_MseS-P1</name>
    <dbReference type="NCBI Taxonomy" id="3120101"/>
    <lineage>
        <taxon>Viruses</taxon>
    </lineage>
</organism>
<dbReference type="EMBL" id="PP232116">
    <property type="protein sequence ID" value="XAG98246.1"/>
    <property type="molecule type" value="Genomic_DNA"/>
</dbReference>
<sequence>MGIPDVGQLSLGEFAAEVSGWNKAHGKDTSVAPSDDDFDRAVLAARGVS</sequence>
<gene>
    <name evidence="1" type="ORF">vBMseSP1_gp42</name>
</gene>
<evidence type="ECO:0000313" key="1">
    <source>
        <dbReference type="EMBL" id="XAG98246.1"/>
    </source>
</evidence>
<proteinExistence type="predicted"/>